<proteinExistence type="predicted"/>
<sequence>MTPTRSGRNYSIQSNGSGLRHSAHKYKRQECQPRGEAQMGHSRTSTISVQELVYDSKAAGVGNSAKSLDRHNELISSSEEVHGPRKDRGSSDGLKTHFLQGTSTTDKSLAEKPKHLVRGPEEEVVPMKGQQPSGSSPSLHKQKSTSKSAKQGQENPKEQSEGEGKIQVEQALPTELQNSQKGEESHGQCVQYSNNSDGIQNQGGGKIEPIFHKKLDLVKLVTHFETCNKEILAKLNNFEYIQ</sequence>
<organism evidence="2 3">
    <name type="scientific">Austropuccinia psidii MF-1</name>
    <dbReference type="NCBI Taxonomy" id="1389203"/>
    <lineage>
        <taxon>Eukaryota</taxon>
        <taxon>Fungi</taxon>
        <taxon>Dikarya</taxon>
        <taxon>Basidiomycota</taxon>
        <taxon>Pucciniomycotina</taxon>
        <taxon>Pucciniomycetes</taxon>
        <taxon>Pucciniales</taxon>
        <taxon>Sphaerophragmiaceae</taxon>
        <taxon>Austropuccinia</taxon>
    </lineage>
</organism>
<reference evidence="2" key="1">
    <citation type="submission" date="2021-03" db="EMBL/GenBank/DDBJ databases">
        <title>Draft genome sequence of rust myrtle Austropuccinia psidii MF-1, a brazilian biotype.</title>
        <authorList>
            <person name="Quecine M.C."/>
            <person name="Pachon D.M.R."/>
            <person name="Bonatelli M.L."/>
            <person name="Correr F.H."/>
            <person name="Franceschini L.M."/>
            <person name="Leite T.F."/>
            <person name="Margarido G.R.A."/>
            <person name="Almeida C.A."/>
            <person name="Ferrarezi J.A."/>
            <person name="Labate C.A."/>
        </authorList>
    </citation>
    <scope>NUCLEOTIDE SEQUENCE</scope>
    <source>
        <strain evidence="2">MF-1</strain>
    </source>
</reference>
<name>A0A9Q3PQ14_9BASI</name>
<feature type="compositionally biased region" description="Polar residues" evidence="1">
    <location>
        <begin position="130"/>
        <end position="154"/>
    </location>
</feature>
<feature type="region of interest" description="Disordered" evidence="1">
    <location>
        <begin position="1"/>
        <end position="44"/>
    </location>
</feature>
<keyword evidence="3" id="KW-1185">Reference proteome</keyword>
<protein>
    <submittedName>
        <fullName evidence="2">Uncharacterized protein</fullName>
    </submittedName>
</protein>
<feature type="compositionally biased region" description="Basic and acidic residues" evidence="1">
    <location>
        <begin position="155"/>
        <end position="166"/>
    </location>
</feature>
<feature type="compositionally biased region" description="Basic and acidic residues" evidence="1">
    <location>
        <begin position="67"/>
        <end position="90"/>
    </location>
</feature>
<evidence type="ECO:0000313" key="3">
    <source>
        <dbReference type="Proteomes" id="UP000765509"/>
    </source>
</evidence>
<dbReference type="Proteomes" id="UP000765509">
    <property type="component" value="Unassembled WGS sequence"/>
</dbReference>
<dbReference type="AlphaFoldDB" id="A0A9Q3PQ14"/>
<evidence type="ECO:0000313" key="2">
    <source>
        <dbReference type="EMBL" id="MBW0569928.1"/>
    </source>
</evidence>
<dbReference type="EMBL" id="AVOT02085282">
    <property type="protein sequence ID" value="MBW0569928.1"/>
    <property type="molecule type" value="Genomic_DNA"/>
</dbReference>
<comment type="caution">
    <text evidence="2">The sequence shown here is derived from an EMBL/GenBank/DDBJ whole genome shotgun (WGS) entry which is preliminary data.</text>
</comment>
<accession>A0A9Q3PQ14</accession>
<feature type="compositionally biased region" description="Polar residues" evidence="1">
    <location>
        <begin position="1"/>
        <end position="17"/>
    </location>
</feature>
<feature type="compositionally biased region" description="Basic and acidic residues" evidence="1">
    <location>
        <begin position="108"/>
        <end position="121"/>
    </location>
</feature>
<evidence type="ECO:0000256" key="1">
    <source>
        <dbReference type="SAM" id="MobiDB-lite"/>
    </source>
</evidence>
<feature type="region of interest" description="Disordered" evidence="1">
    <location>
        <begin position="60"/>
        <end position="196"/>
    </location>
</feature>
<gene>
    <name evidence="2" type="ORF">O181_109643</name>
</gene>